<feature type="transmembrane region" description="Helical" evidence="18">
    <location>
        <begin position="66"/>
        <end position="85"/>
    </location>
</feature>
<dbReference type="InterPro" id="IPR014210">
    <property type="entry name" value="Cyt_o_ubiqinol_oxidase_su4"/>
</dbReference>
<evidence type="ECO:0000256" key="10">
    <source>
        <dbReference type="ARBA" id="ARBA00023002"/>
    </source>
</evidence>
<dbReference type="PANTHER" id="PTHR36835:SF1">
    <property type="entry name" value="CYTOCHROME BO(3) UBIQUINOL OXIDASE SUBUNIT 4"/>
    <property type="match status" value="1"/>
</dbReference>
<evidence type="ECO:0000256" key="12">
    <source>
        <dbReference type="ARBA" id="ARBA00025694"/>
    </source>
</evidence>
<feature type="region of interest" description="Disordered" evidence="17">
    <location>
        <begin position="1"/>
        <end position="24"/>
    </location>
</feature>
<evidence type="ECO:0000256" key="11">
    <source>
        <dbReference type="ARBA" id="ARBA00023136"/>
    </source>
</evidence>
<dbReference type="NCBIfam" id="TIGR02847">
    <property type="entry name" value="CyoD"/>
    <property type="match status" value="1"/>
</dbReference>
<evidence type="ECO:0000256" key="1">
    <source>
        <dbReference type="ARBA" id="ARBA00004651"/>
    </source>
</evidence>
<dbReference type="PANTHER" id="PTHR36835">
    <property type="entry name" value="CYTOCHROME BO(3) UBIQUINOL OXIDASE SUBUNIT 4"/>
    <property type="match status" value="1"/>
</dbReference>
<dbReference type="EMBL" id="CP016170">
    <property type="protein sequence ID" value="ANN68163.1"/>
    <property type="molecule type" value="Genomic_DNA"/>
</dbReference>
<evidence type="ECO:0000256" key="3">
    <source>
        <dbReference type="ARBA" id="ARBA00011700"/>
    </source>
</evidence>
<evidence type="ECO:0000256" key="4">
    <source>
        <dbReference type="ARBA" id="ARBA00014689"/>
    </source>
</evidence>
<keyword evidence="7 18" id="KW-0812">Transmembrane</keyword>
<keyword evidence="10" id="KW-0560">Oxidoreductase</keyword>
<dbReference type="InterPro" id="IPR050968">
    <property type="entry name" value="Cytochrome_c_oxidase_bac_sub4"/>
</dbReference>
<evidence type="ECO:0000256" key="2">
    <source>
        <dbReference type="ARBA" id="ARBA00008079"/>
    </source>
</evidence>
<comment type="function">
    <text evidence="12">Cytochrome bo(3) ubiquinol terminal oxidase is the component of the aerobic respiratory chain of E.coli that predominates when cells are grown at high aeration. Has proton pump activity across the membrane in addition to electron transfer, pumping 2 protons/electron.</text>
</comment>
<keyword evidence="6" id="KW-1003">Cell membrane</keyword>
<keyword evidence="20" id="KW-1185">Reference proteome</keyword>
<keyword evidence="8" id="KW-0249">Electron transport</keyword>
<comment type="subcellular location">
    <subcellularLocation>
        <location evidence="1">Cell membrane</location>
        <topology evidence="1">Multi-pass membrane protein</topology>
    </subcellularLocation>
</comment>
<evidence type="ECO:0000256" key="16">
    <source>
        <dbReference type="ARBA" id="ARBA00032185"/>
    </source>
</evidence>
<evidence type="ECO:0000256" key="15">
    <source>
        <dbReference type="ARBA" id="ARBA00031887"/>
    </source>
</evidence>
<evidence type="ECO:0000313" key="20">
    <source>
        <dbReference type="Proteomes" id="UP000091897"/>
    </source>
</evidence>
<keyword evidence="11 18" id="KW-0472">Membrane</keyword>
<dbReference type="Pfam" id="PF03626">
    <property type="entry name" value="COX4_pro"/>
    <property type="match status" value="1"/>
</dbReference>
<dbReference type="Proteomes" id="UP000091897">
    <property type="component" value="Chromosome"/>
</dbReference>
<evidence type="ECO:0000256" key="9">
    <source>
        <dbReference type="ARBA" id="ARBA00022989"/>
    </source>
</evidence>
<gene>
    <name evidence="19" type="ORF">BAU06_19325</name>
</gene>
<keyword evidence="5" id="KW-0813">Transport</keyword>
<evidence type="ECO:0000256" key="5">
    <source>
        <dbReference type="ARBA" id="ARBA00022448"/>
    </source>
</evidence>
<evidence type="ECO:0000256" key="14">
    <source>
        <dbReference type="ARBA" id="ARBA00030211"/>
    </source>
</evidence>
<organism evidence="19 20">
    <name type="scientific">Bordetella bronchialis</name>
    <dbReference type="NCBI Taxonomy" id="463025"/>
    <lineage>
        <taxon>Bacteria</taxon>
        <taxon>Pseudomonadati</taxon>
        <taxon>Pseudomonadota</taxon>
        <taxon>Betaproteobacteria</taxon>
        <taxon>Burkholderiales</taxon>
        <taxon>Alcaligenaceae</taxon>
        <taxon>Bordetella</taxon>
    </lineage>
</organism>
<comment type="similarity">
    <text evidence="2">Belongs to the cytochrome c oxidase bacterial subunit 4 family.</text>
</comment>
<feature type="compositionally biased region" description="Basic and acidic residues" evidence="17">
    <location>
        <begin position="10"/>
        <end position="24"/>
    </location>
</feature>
<feature type="transmembrane region" description="Helical" evidence="18">
    <location>
        <begin position="97"/>
        <end position="119"/>
    </location>
</feature>
<evidence type="ECO:0000256" key="13">
    <source>
        <dbReference type="ARBA" id="ARBA00030071"/>
    </source>
</evidence>
<dbReference type="RefSeq" id="WP_066353762.1">
    <property type="nucleotide sequence ID" value="NZ_CBCSFJ010000044.1"/>
</dbReference>
<evidence type="ECO:0000256" key="8">
    <source>
        <dbReference type="ARBA" id="ARBA00022982"/>
    </source>
</evidence>
<dbReference type="InterPro" id="IPR005171">
    <property type="entry name" value="Cyt_c_oxidase_su4_prok"/>
</dbReference>
<protein>
    <recommendedName>
        <fullName evidence="4">Cytochrome bo(3) ubiquinol oxidase subunit 4</fullName>
    </recommendedName>
    <alternativeName>
        <fullName evidence="16">Cytochrome o ubiquinol oxidase subunit 4</fullName>
    </alternativeName>
    <alternativeName>
        <fullName evidence="13">Oxidase bo(3) subunit 4</fullName>
    </alternativeName>
    <alternativeName>
        <fullName evidence="14">Ubiquinol oxidase polypeptide IV</fullName>
    </alternativeName>
    <alternativeName>
        <fullName evidence="15">Ubiquinol oxidase subunit 4</fullName>
    </alternativeName>
</protein>
<name>A0ABN4R9A3_9BORD</name>
<accession>A0ABN4R9A3</accession>
<reference evidence="19 20" key="1">
    <citation type="submission" date="2016-06" db="EMBL/GenBank/DDBJ databases">
        <title>Complete genome sequences of Bordetella bronchialis and Bordetella flabilis.</title>
        <authorList>
            <person name="LiPuma J.J."/>
            <person name="Spilker T."/>
        </authorList>
    </citation>
    <scope>NUCLEOTIDE SEQUENCE [LARGE SCALE GENOMIC DNA]</scope>
    <source>
        <strain evidence="19 20">AU3182</strain>
    </source>
</reference>
<evidence type="ECO:0000256" key="17">
    <source>
        <dbReference type="SAM" id="MobiDB-lite"/>
    </source>
</evidence>
<evidence type="ECO:0000256" key="6">
    <source>
        <dbReference type="ARBA" id="ARBA00022475"/>
    </source>
</evidence>
<feature type="transmembrane region" description="Helical" evidence="18">
    <location>
        <begin position="36"/>
        <end position="54"/>
    </location>
</feature>
<sequence length="136" mass="15074">MSTHNGTLAHGDHHGHDHHDDHDHDDGAAHGTFKGYMTGFILSVILTAIPFWIVMDTVFDQSSTTAMVILGLAAVQIVVHMIYFLHMNARSEGGWTMLALIFTVVIVVITLAGSLWVMYHLNVNMMPSMTDMKNMP</sequence>
<evidence type="ECO:0000313" key="19">
    <source>
        <dbReference type="EMBL" id="ANN68163.1"/>
    </source>
</evidence>
<keyword evidence="9 18" id="KW-1133">Transmembrane helix</keyword>
<proteinExistence type="inferred from homology"/>
<comment type="subunit">
    <text evidence="3">Heterooctamer of two A chains, two B chains, two C chains and two D chains.</text>
</comment>
<evidence type="ECO:0000256" key="7">
    <source>
        <dbReference type="ARBA" id="ARBA00022692"/>
    </source>
</evidence>
<evidence type="ECO:0000256" key="18">
    <source>
        <dbReference type="SAM" id="Phobius"/>
    </source>
</evidence>